<evidence type="ECO:0000313" key="5">
    <source>
        <dbReference type="Proteomes" id="UP000255421"/>
    </source>
</evidence>
<dbReference type="Gene3D" id="3.40.190.10">
    <property type="entry name" value="Periplasmic binding protein-like II"/>
    <property type="match status" value="2"/>
</dbReference>
<dbReference type="InterPro" id="IPR006059">
    <property type="entry name" value="SBP"/>
</dbReference>
<dbReference type="Pfam" id="PF01547">
    <property type="entry name" value="SBP_bac_1"/>
    <property type="match status" value="1"/>
</dbReference>
<sequence>MRRDSNDISRSNRTADRPVSRRRFVAAAGATGLAVGLAGCSSGGGSENGNGAGGGGRSVTEGDLEYDGSDVTVEYSTAPLFGNVSDMIQQTLYDVGLPESINVEFSTTVWGADDLQARYNQILSAGRKTPDMMLTNFAYTPFFAPRGWLLDLTQVFGEEKLNALENDYSQVMVDSMRWDGGLYGIPQFIDIPTIQYRKDLVKEAGYDPEGENWATEPLTWERFAEVTKDTQEQAGTDHGYTTAMNQRNLGSISGYEHLVTNGGNYFGDMSNQNGPIGDRPVTVDDERTIHTLRQFRTFLYGSDDDHALDGLAGGITPSEALGWDTNPSMESFSAGEAVTHRNWSFAIAQYGSEENFGEDLGVMPFPYGMTEKKAPYEGAGGSNAKLGGWHLSINPNTERLAATVEVIKAMTTDEFYLTIFEELGSTPPKPGLFESDRAQEIDVMSRYLDTLQYQAKNQFAPPINAVWDAQKSAIGQEFHACLNQEKSPEDAVAAAQDQVKQIEQQES</sequence>
<feature type="region of interest" description="Disordered" evidence="1">
    <location>
        <begin position="1"/>
        <end position="20"/>
    </location>
</feature>
<protein>
    <submittedName>
        <fullName evidence="3">ABC-type glycerol-3-phosphate transport system, substrate-binding protein</fullName>
    </submittedName>
    <submittedName>
        <fullName evidence="2">Extracellular solute-binding protein</fullName>
    </submittedName>
</protein>
<feature type="compositionally biased region" description="Gly residues" evidence="1">
    <location>
        <begin position="41"/>
        <end position="57"/>
    </location>
</feature>
<dbReference type="InterPro" id="IPR006311">
    <property type="entry name" value="TAT_signal"/>
</dbReference>
<gene>
    <name evidence="2" type="ORF">DWB78_17190</name>
    <name evidence="3" type="ORF">SAMN05216278_3479</name>
</gene>
<dbReference type="EMBL" id="FNKQ01000005">
    <property type="protein sequence ID" value="SDR07402.1"/>
    <property type="molecule type" value="Genomic_DNA"/>
</dbReference>
<feature type="region of interest" description="Disordered" evidence="1">
    <location>
        <begin position="486"/>
        <end position="507"/>
    </location>
</feature>
<evidence type="ECO:0000313" key="3">
    <source>
        <dbReference type="EMBL" id="SDR07402.1"/>
    </source>
</evidence>
<dbReference type="Proteomes" id="UP000199289">
    <property type="component" value="Unassembled WGS sequence"/>
</dbReference>
<name>A0A1H1G2F2_9EURY</name>
<dbReference type="PANTHER" id="PTHR43649:SF12">
    <property type="entry name" value="DIACETYLCHITOBIOSE BINDING PROTEIN DASA"/>
    <property type="match status" value="1"/>
</dbReference>
<proteinExistence type="predicted"/>
<organism evidence="3 4">
    <name type="scientific">Halopelagius longus</name>
    <dbReference type="NCBI Taxonomy" id="1236180"/>
    <lineage>
        <taxon>Archaea</taxon>
        <taxon>Methanobacteriati</taxon>
        <taxon>Methanobacteriota</taxon>
        <taxon>Stenosarchaea group</taxon>
        <taxon>Halobacteria</taxon>
        <taxon>Halobacteriales</taxon>
        <taxon>Haloferacaceae</taxon>
    </lineage>
</organism>
<reference evidence="2 5" key="3">
    <citation type="submission" date="2018-07" db="EMBL/GenBank/DDBJ databases">
        <title>Genome sequence of extremly halophilic archaeon Halopelagius longus strain BC12-B1.</title>
        <authorList>
            <person name="Zhang X."/>
        </authorList>
    </citation>
    <scope>NUCLEOTIDE SEQUENCE [LARGE SCALE GENOMIC DNA]</scope>
    <source>
        <strain evidence="2 5">BC12-B1</strain>
    </source>
</reference>
<accession>A0A1H1G2F2</accession>
<feature type="region of interest" description="Disordered" evidence="1">
    <location>
        <begin position="41"/>
        <end position="63"/>
    </location>
</feature>
<dbReference type="Proteomes" id="UP000255421">
    <property type="component" value="Unassembled WGS sequence"/>
</dbReference>
<reference evidence="3" key="1">
    <citation type="submission" date="2016-10" db="EMBL/GenBank/DDBJ databases">
        <authorList>
            <person name="de Groot N.N."/>
        </authorList>
    </citation>
    <scope>NUCLEOTIDE SEQUENCE [LARGE SCALE GENOMIC DNA]</scope>
    <source>
        <strain evidence="3">CGMCC 1.12397</strain>
    </source>
</reference>
<dbReference type="EMBL" id="QQST01000003">
    <property type="protein sequence ID" value="RDI69884.1"/>
    <property type="molecule type" value="Genomic_DNA"/>
</dbReference>
<evidence type="ECO:0000313" key="4">
    <source>
        <dbReference type="Proteomes" id="UP000199289"/>
    </source>
</evidence>
<keyword evidence="5" id="KW-1185">Reference proteome</keyword>
<dbReference type="SUPFAM" id="SSF53850">
    <property type="entry name" value="Periplasmic binding protein-like II"/>
    <property type="match status" value="1"/>
</dbReference>
<dbReference type="PROSITE" id="PS51318">
    <property type="entry name" value="TAT"/>
    <property type="match status" value="1"/>
</dbReference>
<dbReference type="PANTHER" id="PTHR43649">
    <property type="entry name" value="ARABINOSE-BINDING PROTEIN-RELATED"/>
    <property type="match status" value="1"/>
</dbReference>
<evidence type="ECO:0000313" key="2">
    <source>
        <dbReference type="EMBL" id="RDI69884.1"/>
    </source>
</evidence>
<dbReference type="AlphaFoldDB" id="A0A1H1G2F2"/>
<dbReference type="InterPro" id="IPR050490">
    <property type="entry name" value="Bact_solute-bd_prot1"/>
</dbReference>
<feature type="compositionally biased region" description="Low complexity" evidence="1">
    <location>
        <begin position="490"/>
        <end position="499"/>
    </location>
</feature>
<reference evidence="4" key="2">
    <citation type="submission" date="2016-10" db="EMBL/GenBank/DDBJ databases">
        <authorList>
            <person name="Varghese N."/>
            <person name="Submissions S."/>
        </authorList>
    </citation>
    <scope>NUCLEOTIDE SEQUENCE [LARGE SCALE GENOMIC DNA]</scope>
    <source>
        <strain evidence="4">CGMCC 1.12397</strain>
    </source>
</reference>
<evidence type="ECO:0000256" key="1">
    <source>
        <dbReference type="SAM" id="MobiDB-lite"/>
    </source>
</evidence>